<dbReference type="OrthoDB" id="105943at2759"/>
<dbReference type="EMBL" id="JAGDFL010000076">
    <property type="protein sequence ID" value="KAG7398593.1"/>
    <property type="molecule type" value="Genomic_DNA"/>
</dbReference>
<protein>
    <submittedName>
        <fullName evidence="1">Uncharacterized protein</fullName>
    </submittedName>
</protein>
<sequence>MTTGELSELLQKLDLASSDPKHEVRIIFQTREVSDEKRKPHKSTNVFEIDSSIPYARLFQKVAAVIHWGEPDVLAEALAAGKPVGTCGIHSSQQFWASVCEQAQVGLPLINWRKCTVDSLTSSFLELLKPGLGVNAQKVATTFDPEKAINAAVNAFTANLPMEAMRCDVDRANLARVFDTCHDLKLSLEAYLAVQPRRDESKGFVPYKPLRFGGSRPPRFSISGNPGETPPDSKPARLLDGVALTMDVLDLQASERISTCTSSSASDTGSINAHPSNIALYWASAEEEVAVRTTTNAAYERLVKRPKRTSKLDTVKRMFGVGKQARRREELQYLTVQ</sequence>
<gene>
    <name evidence="1" type="ORF">PHYBOEH_010748</name>
</gene>
<accession>A0A8T1X3H6</accession>
<keyword evidence="2" id="KW-1185">Reference proteome</keyword>
<reference evidence="1" key="1">
    <citation type="submission" date="2021-02" db="EMBL/GenBank/DDBJ databases">
        <authorList>
            <person name="Palmer J.M."/>
        </authorList>
    </citation>
    <scope>NUCLEOTIDE SEQUENCE</scope>
    <source>
        <strain evidence="1">SCRP23</strain>
    </source>
</reference>
<dbReference type="AlphaFoldDB" id="A0A8T1X3H6"/>
<organism evidence="1 2">
    <name type="scientific">Phytophthora boehmeriae</name>
    <dbReference type="NCBI Taxonomy" id="109152"/>
    <lineage>
        <taxon>Eukaryota</taxon>
        <taxon>Sar</taxon>
        <taxon>Stramenopiles</taxon>
        <taxon>Oomycota</taxon>
        <taxon>Peronosporomycetes</taxon>
        <taxon>Peronosporales</taxon>
        <taxon>Peronosporaceae</taxon>
        <taxon>Phytophthora</taxon>
    </lineage>
</organism>
<proteinExistence type="predicted"/>
<evidence type="ECO:0000313" key="1">
    <source>
        <dbReference type="EMBL" id="KAG7398593.1"/>
    </source>
</evidence>
<name>A0A8T1X3H6_9STRA</name>
<evidence type="ECO:0000313" key="2">
    <source>
        <dbReference type="Proteomes" id="UP000693981"/>
    </source>
</evidence>
<dbReference type="Proteomes" id="UP000693981">
    <property type="component" value="Unassembled WGS sequence"/>
</dbReference>
<dbReference type="InterPro" id="IPR050426">
    <property type="entry name" value="Glycosyltransferase_28"/>
</dbReference>
<dbReference type="PANTHER" id="PTHR48050">
    <property type="entry name" value="STEROL 3-BETA-GLUCOSYLTRANSFERASE"/>
    <property type="match status" value="1"/>
</dbReference>
<dbReference type="PANTHER" id="PTHR48050:SF13">
    <property type="entry name" value="STEROL 3-BETA-GLUCOSYLTRANSFERASE UGT80A2"/>
    <property type="match status" value="1"/>
</dbReference>
<comment type="caution">
    <text evidence="1">The sequence shown here is derived from an EMBL/GenBank/DDBJ whole genome shotgun (WGS) entry which is preliminary data.</text>
</comment>